<gene>
    <name evidence="1" type="ORF">LCGC14_2536470</name>
</gene>
<comment type="caution">
    <text evidence="1">The sequence shown here is derived from an EMBL/GenBank/DDBJ whole genome shotgun (WGS) entry which is preliminary data.</text>
</comment>
<organism evidence="1">
    <name type="scientific">marine sediment metagenome</name>
    <dbReference type="NCBI Taxonomy" id="412755"/>
    <lineage>
        <taxon>unclassified sequences</taxon>
        <taxon>metagenomes</taxon>
        <taxon>ecological metagenomes</taxon>
    </lineage>
</organism>
<dbReference type="EMBL" id="LAZR01041286">
    <property type="protein sequence ID" value="KKL12367.1"/>
    <property type="molecule type" value="Genomic_DNA"/>
</dbReference>
<sequence>MAKLAGRWITVTLDDESPAAKDVSSDVDSIDIPMEFDELDITGFSDAVKNSMPGLPGFNVELTGTFNPTADQLGDVLIGIVGDYATHTLTVAVGANAAPAMGDPEFEGEFWCPKMQISASPTGKVVVTASLRVYGTTAPAWGTVA</sequence>
<proteinExistence type="predicted"/>
<reference evidence="1" key="1">
    <citation type="journal article" date="2015" name="Nature">
        <title>Complex archaea that bridge the gap between prokaryotes and eukaryotes.</title>
        <authorList>
            <person name="Spang A."/>
            <person name="Saw J.H."/>
            <person name="Jorgensen S.L."/>
            <person name="Zaremba-Niedzwiedzka K."/>
            <person name="Martijn J."/>
            <person name="Lind A.E."/>
            <person name="van Eijk R."/>
            <person name="Schleper C."/>
            <person name="Guy L."/>
            <person name="Ettema T.J."/>
        </authorList>
    </citation>
    <scope>NUCLEOTIDE SEQUENCE</scope>
</reference>
<dbReference type="AlphaFoldDB" id="A0A0F9BEY3"/>
<evidence type="ECO:0000313" key="1">
    <source>
        <dbReference type="EMBL" id="KKL12367.1"/>
    </source>
</evidence>
<name>A0A0F9BEY3_9ZZZZ</name>
<accession>A0A0F9BEY3</accession>
<protein>
    <submittedName>
        <fullName evidence="1">Uncharacterized protein</fullName>
    </submittedName>
</protein>